<dbReference type="GO" id="GO:0080019">
    <property type="term" value="F:alcohol-forming very long-chain fatty acyl-CoA reductase activity"/>
    <property type="evidence" value="ECO:0007669"/>
    <property type="project" value="InterPro"/>
</dbReference>
<evidence type="ECO:0000313" key="3">
    <source>
        <dbReference type="Proteomes" id="UP000623974"/>
    </source>
</evidence>
<dbReference type="PANTHER" id="PTHR11011">
    <property type="entry name" value="MALE STERILITY PROTEIN 2-RELATED"/>
    <property type="match status" value="1"/>
</dbReference>
<dbReference type="InterPro" id="IPR036291">
    <property type="entry name" value="NAD(P)-bd_dom_sf"/>
</dbReference>
<comment type="caution">
    <text evidence="2">The sequence shown here is derived from an EMBL/GenBank/DDBJ whole genome shotgun (WGS) entry which is preliminary data.</text>
</comment>
<dbReference type="Pfam" id="PF07993">
    <property type="entry name" value="NAD_binding_4"/>
    <property type="match status" value="1"/>
</dbReference>
<dbReference type="InterPro" id="IPR026055">
    <property type="entry name" value="FAR"/>
</dbReference>
<protein>
    <submittedName>
        <fullName evidence="2">SDR family oxidoreductase</fullName>
    </submittedName>
</protein>
<dbReference type="SUPFAM" id="SSF51735">
    <property type="entry name" value="NAD(P)-binding Rossmann-fold domains"/>
    <property type="match status" value="1"/>
</dbReference>
<accession>A0A927E2J1</accession>
<dbReference type="AlphaFoldDB" id="A0A927E2J1"/>
<gene>
    <name evidence="2" type="ORF">IE980_21290</name>
</gene>
<dbReference type="Gene3D" id="3.40.50.720">
    <property type="entry name" value="NAD(P)-binding Rossmann-like Domain"/>
    <property type="match status" value="1"/>
</dbReference>
<proteinExistence type="predicted"/>
<evidence type="ECO:0000259" key="1">
    <source>
        <dbReference type="Pfam" id="PF07993"/>
    </source>
</evidence>
<dbReference type="GO" id="GO:0035336">
    <property type="term" value="P:long-chain fatty-acyl-CoA metabolic process"/>
    <property type="evidence" value="ECO:0007669"/>
    <property type="project" value="TreeGrafter"/>
</dbReference>
<dbReference type="EMBL" id="JACXSX010000001">
    <property type="protein sequence ID" value="MBD3744165.1"/>
    <property type="molecule type" value="Genomic_DNA"/>
</dbReference>
<sequence length="370" mass="41615">MTTLLITGVTGFLGGAALEKILHQETRLDLLLLVRADSPEAGLERVKENMRKFNIAEEKLAMLRQQHILLGDLASSEHFLNDPRLEQVTHVLNCAAVASFGSNPLIWKVNVEGTLRLAQRMAQVTGLQRFLHVGTAMSCSPEPDSLVAESAEFRERAEHLVEYTHSKSTIEQLMQQQCPTLPLVIARPSIVVGHTHHGCRPSSSIFWVFSMGLMLQKFMCSMEDRIDVIPVDYCADALLMLLNQPLAHGEVVHISAGEENSVKFAEIDRAMAQAHWSRRRWGISTPEVSYETLVKMRRELKGIFGPCNERLMLKAMRLYGAFATLNVRFSNDKLLSMGMPKPPRFTDYIDRCVETTRGLSIPQQMAVDFK</sequence>
<feature type="domain" description="Thioester reductase (TE)" evidence="1">
    <location>
        <begin position="6"/>
        <end position="237"/>
    </location>
</feature>
<dbReference type="InterPro" id="IPR013120">
    <property type="entry name" value="FAR_NAD-bd"/>
</dbReference>
<name>A0A927E2J1_KLEPN</name>
<dbReference type="PANTHER" id="PTHR11011:SF45">
    <property type="entry name" value="FATTY ACYL-COA REDUCTASE CG8306-RELATED"/>
    <property type="match status" value="1"/>
</dbReference>
<reference evidence="2" key="1">
    <citation type="submission" date="2020-07" db="EMBL/GenBank/DDBJ databases">
        <title>Clinical and genomic characterization of carbapenemase-producing Enterobacterales causing secondary infections during the COVID-19 crisis at a New York City hospital.</title>
        <authorList>
            <person name="Gomez-Simmonds A."/>
            <person name="Annavajhala M.K."/>
            <person name="Uhlemann A.-C."/>
        </authorList>
    </citation>
    <scope>NUCLEOTIDE SEQUENCE</scope>
    <source>
        <strain evidence="2">KP1828</strain>
    </source>
</reference>
<organism evidence="2 3">
    <name type="scientific">Klebsiella pneumoniae</name>
    <dbReference type="NCBI Taxonomy" id="573"/>
    <lineage>
        <taxon>Bacteria</taxon>
        <taxon>Pseudomonadati</taxon>
        <taxon>Pseudomonadota</taxon>
        <taxon>Gammaproteobacteria</taxon>
        <taxon>Enterobacterales</taxon>
        <taxon>Enterobacteriaceae</taxon>
        <taxon>Klebsiella/Raoultella group</taxon>
        <taxon>Klebsiella</taxon>
        <taxon>Klebsiella pneumoniae complex</taxon>
    </lineage>
</organism>
<dbReference type="Proteomes" id="UP000623974">
    <property type="component" value="Unassembled WGS sequence"/>
</dbReference>
<evidence type="ECO:0000313" key="2">
    <source>
        <dbReference type="EMBL" id="MBD3744165.1"/>
    </source>
</evidence>